<comment type="caution">
    <text evidence="2">The sequence shown here is derived from an EMBL/GenBank/DDBJ whole genome shotgun (WGS) entry which is preliminary data.</text>
</comment>
<feature type="region of interest" description="Disordered" evidence="1">
    <location>
        <begin position="55"/>
        <end position="103"/>
    </location>
</feature>
<name>A0AAV4RR77_9ARAC</name>
<accession>A0AAV4RR77</accession>
<dbReference type="Proteomes" id="UP001054837">
    <property type="component" value="Unassembled WGS sequence"/>
</dbReference>
<evidence type="ECO:0000313" key="2">
    <source>
        <dbReference type="EMBL" id="GIY23169.1"/>
    </source>
</evidence>
<proteinExistence type="predicted"/>
<feature type="compositionally biased region" description="Low complexity" evidence="1">
    <location>
        <begin position="73"/>
        <end position="85"/>
    </location>
</feature>
<gene>
    <name evidence="2" type="ORF">CDAR_56071</name>
</gene>
<dbReference type="AlphaFoldDB" id="A0AAV4RR77"/>
<organism evidence="2 3">
    <name type="scientific">Caerostris darwini</name>
    <dbReference type="NCBI Taxonomy" id="1538125"/>
    <lineage>
        <taxon>Eukaryota</taxon>
        <taxon>Metazoa</taxon>
        <taxon>Ecdysozoa</taxon>
        <taxon>Arthropoda</taxon>
        <taxon>Chelicerata</taxon>
        <taxon>Arachnida</taxon>
        <taxon>Araneae</taxon>
        <taxon>Araneomorphae</taxon>
        <taxon>Entelegynae</taxon>
        <taxon>Araneoidea</taxon>
        <taxon>Araneidae</taxon>
        <taxon>Caerostris</taxon>
    </lineage>
</organism>
<evidence type="ECO:0000256" key="1">
    <source>
        <dbReference type="SAM" id="MobiDB-lite"/>
    </source>
</evidence>
<keyword evidence="3" id="KW-1185">Reference proteome</keyword>
<reference evidence="2 3" key="1">
    <citation type="submission" date="2021-06" db="EMBL/GenBank/DDBJ databases">
        <title>Caerostris darwini draft genome.</title>
        <authorList>
            <person name="Kono N."/>
            <person name="Arakawa K."/>
        </authorList>
    </citation>
    <scope>NUCLEOTIDE SEQUENCE [LARGE SCALE GENOMIC DNA]</scope>
</reference>
<sequence>MTPVSFGVPFNLERGIQGMSNPWMPKPTAHHLQDSTPTPYKKYRQESNFFCKGFLGGDETKSNRWKRKEKRNLSSPSNQNNNLESRIWQQKSAPPTGKRGHFTGTAKANELQITGLAVFVPKLASTLLNHVLDLKSKYVEYPVMSKW</sequence>
<evidence type="ECO:0000313" key="3">
    <source>
        <dbReference type="Proteomes" id="UP001054837"/>
    </source>
</evidence>
<protein>
    <submittedName>
        <fullName evidence="2">Uncharacterized protein</fullName>
    </submittedName>
</protein>
<dbReference type="EMBL" id="BPLQ01006518">
    <property type="protein sequence ID" value="GIY23169.1"/>
    <property type="molecule type" value="Genomic_DNA"/>
</dbReference>